<dbReference type="EMBL" id="CAJOBA010042552">
    <property type="protein sequence ID" value="CAF4135386.1"/>
    <property type="molecule type" value="Genomic_DNA"/>
</dbReference>
<dbReference type="Proteomes" id="UP000677228">
    <property type="component" value="Unassembled WGS sequence"/>
</dbReference>
<dbReference type="Pfam" id="PF18599">
    <property type="entry name" value="LCIB_C_CA"/>
    <property type="match status" value="1"/>
</dbReference>
<dbReference type="AlphaFoldDB" id="A0A813VE86"/>
<dbReference type="PANTHER" id="PTHR38016:SF1">
    <property type="entry name" value="LIMITING CO2-INDUCIBLE PROTEIN B_C BETA CARBONYIC ANHYDRASE DOMAIN-CONTAINING PROTEIN"/>
    <property type="match status" value="1"/>
</dbReference>
<evidence type="ECO:0000313" key="3">
    <source>
        <dbReference type="EMBL" id="CAF1324620.1"/>
    </source>
</evidence>
<feature type="domain" description="Limiting CO2-inducible protein B/C beta carbonyic anhydrase" evidence="1">
    <location>
        <begin position="3"/>
        <end position="207"/>
    </location>
</feature>
<organism evidence="2 6">
    <name type="scientific">Didymodactylos carnosus</name>
    <dbReference type="NCBI Taxonomy" id="1234261"/>
    <lineage>
        <taxon>Eukaryota</taxon>
        <taxon>Metazoa</taxon>
        <taxon>Spiralia</taxon>
        <taxon>Gnathifera</taxon>
        <taxon>Rotifera</taxon>
        <taxon>Eurotatoria</taxon>
        <taxon>Bdelloidea</taxon>
        <taxon>Philodinida</taxon>
        <taxon>Philodinidae</taxon>
        <taxon>Didymodactylos</taxon>
    </lineage>
</organism>
<evidence type="ECO:0000313" key="2">
    <source>
        <dbReference type="EMBL" id="CAF0835395.1"/>
    </source>
</evidence>
<evidence type="ECO:0000313" key="6">
    <source>
        <dbReference type="Proteomes" id="UP000663829"/>
    </source>
</evidence>
<name>A0A813VE86_9BILA</name>
<protein>
    <recommendedName>
        <fullName evidence="1">Limiting CO2-inducible protein B/C beta carbonyic anhydrase domain-containing protein</fullName>
    </recommendedName>
</protein>
<dbReference type="OrthoDB" id="9973131at2759"/>
<dbReference type="Proteomes" id="UP000682733">
    <property type="component" value="Unassembled WGS sequence"/>
</dbReference>
<keyword evidence="6" id="KW-1185">Reference proteome</keyword>
<reference evidence="2" key="1">
    <citation type="submission" date="2021-02" db="EMBL/GenBank/DDBJ databases">
        <authorList>
            <person name="Nowell W R."/>
        </authorList>
    </citation>
    <scope>NUCLEOTIDE SEQUENCE</scope>
</reference>
<dbReference type="EMBL" id="CAJOBC010000758">
    <property type="protein sequence ID" value="CAF3622595.1"/>
    <property type="molecule type" value="Genomic_DNA"/>
</dbReference>
<gene>
    <name evidence="2" type="ORF">GPM918_LOCUS5277</name>
    <name evidence="3" type="ORF">OVA965_LOCUS29600</name>
    <name evidence="4" type="ORF">SRO942_LOCUS5277</name>
    <name evidence="5" type="ORF">TMI583_LOCUS30378</name>
</gene>
<evidence type="ECO:0000259" key="1">
    <source>
        <dbReference type="Pfam" id="PF18599"/>
    </source>
</evidence>
<evidence type="ECO:0000313" key="5">
    <source>
        <dbReference type="EMBL" id="CAF4135386.1"/>
    </source>
</evidence>
<accession>A0A813VE86</accession>
<comment type="caution">
    <text evidence="2">The sequence shown here is derived from an EMBL/GenBank/DDBJ whole genome shotgun (WGS) entry which is preliminary data.</text>
</comment>
<dbReference type="PANTHER" id="PTHR38016">
    <property type="entry name" value="UNNAMED PRODUCT"/>
    <property type="match status" value="1"/>
</dbReference>
<dbReference type="InterPro" id="IPR040703">
    <property type="entry name" value="LCIB/C_CA"/>
</dbReference>
<proteinExistence type="predicted"/>
<dbReference type="Proteomes" id="UP000663829">
    <property type="component" value="Unassembled WGS sequence"/>
</dbReference>
<dbReference type="EMBL" id="CAJNOK010020940">
    <property type="protein sequence ID" value="CAF1324620.1"/>
    <property type="molecule type" value="Genomic_DNA"/>
</dbReference>
<evidence type="ECO:0000313" key="4">
    <source>
        <dbReference type="EMBL" id="CAF3622595.1"/>
    </source>
</evidence>
<dbReference type="Proteomes" id="UP000681722">
    <property type="component" value="Unassembled WGS sequence"/>
</dbReference>
<sequence length="236" mass="26156">MLIEDFVFKTKELLVPKGFYPNVNTMCCIGLCRDEITCQFKNIIESMYGAGFSCGSLAGLLFCGRTGFLAAHHHVPADSACLIYYCFTHIAISEKGEIGVVLRSKTGMKQKSTACGALMAFTNTLSEGIQLPIEIDENDVEMSCLKKHVLETVPTLSTNSTLLDVTHAAYLTITRDLEYHVLQDSKCYQKRKYALFTGIQIHGPNGHDSVWLGKSSIVQNGTLVDLPFHETNKYQT</sequence>
<dbReference type="EMBL" id="CAJNOQ010000758">
    <property type="protein sequence ID" value="CAF0835395.1"/>
    <property type="molecule type" value="Genomic_DNA"/>
</dbReference>